<evidence type="ECO:0000256" key="2">
    <source>
        <dbReference type="RuleBase" id="RU361173"/>
    </source>
</evidence>
<dbReference type="EMBL" id="JADDIV010000005">
    <property type="protein sequence ID" value="MBE7369303.1"/>
    <property type="molecule type" value="Genomic_DNA"/>
</dbReference>
<proteinExistence type="inferred from homology"/>
<accession>A0ABR9S741</accession>
<dbReference type="InterPro" id="IPR002022">
    <property type="entry name" value="Pec_lyase"/>
</dbReference>
<evidence type="ECO:0000259" key="4">
    <source>
        <dbReference type="SMART" id="SM00656"/>
    </source>
</evidence>
<organism evidence="5 6">
    <name type="scientific">Ramlibacter pallidus</name>
    <dbReference type="NCBI Taxonomy" id="2780087"/>
    <lineage>
        <taxon>Bacteria</taxon>
        <taxon>Pseudomonadati</taxon>
        <taxon>Pseudomonadota</taxon>
        <taxon>Betaproteobacteria</taxon>
        <taxon>Burkholderiales</taxon>
        <taxon>Comamonadaceae</taxon>
        <taxon>Ramlibacter</taxon>
    </lineage>
</organism>
<sequence length="612" mass="65681">MLLRNLGLGMLAGALLVAGCGGGDGGTPFPVAAPQPEESSRPCTAETDSNPSSLGADGWAAAGGAVTGGCGALAKNTFTVTNRRELVQALYAGKPRTTRADDSWEAPDDTPKIIYVRGTIDLNVDDDLQPLTEEAYMARCNYTGHATYYDPVTRNESGNGGFFGAYKAAYDPNVWNRQGAVPRASDGRLAPPPVSGPLEEARACFQKAQERVAVVRVGSNTSIIGLGTDARIVRGNLRLGWLRADPADPQRQDAANYKATNVVIRNIAFEDSYDMFPGWDPQDSFSISGRTNSMPYLADCQAVYDAGTDKGPHKCRGGRWNSEYDTVSVENAEQVWIDGNSFSDGARPDRLSPGVWTTTTTFEGRPYQIFNEATQKVQHHDGLVDVTLGGTRVTVSRNHFFSHDKGHLLGGSDFTDPLLGYGPGRIDVTFHHNHWQNVVQRMPRVRFGRVHVYNNYYEGTRAAGGNDYLYSEAWTLGTAAKIVTENNLFDIGGTMDASRLVGFSSTLANGAGTAQAPGRCVQAGYSTAECGTWYFDTGTVLNGVLVDVYAAAQVKASSSASNAPLQRLDPADPASFWHPQRTYTYTALPTATGADQAALRDAVRAQAGAGKL</sequence>
<evidence type="ECO:0000256" key="1">
    <source>
        <dbReference type="ARBA" id="ARBA00023239"/>
    </source>
</evidence>
<comment type="subcellular location">
    <subcellularLocation>
        <location evidence="2">Secreted</location>
    </subcellularLocation>
</comment>
<comment type="caution">
    <text evidence="5">The sequence shown here is derived from an EMBL/GenBank/DDBJ whole genome shotgun (WGS) entry which is preliminary data.</text>
</comment>
<keyword evidence="2" id="KW-0624">Polysaccharide degradation</keyword>
<dbReference type="SMART" id="SM00656">
    <property type="entry name" value="Amb_all"/>
    <property type="match status" value="1"/>
</dbReference>
<evidence type="ECO:0000256" key="3">
    <source>
        <dbReference type="SAM" id="MobiDB-lite"/>
    </source>
</evidence>
<dbReference type="Pfam" id="PF00544">
    <property type="entry name" value="Pectate_lyase_4"/>
    <property type="match status" value="1"/>
</dbReference>
<dbReference type="PANTHER" id="PTHR31683:SF18">
    <property type="entry name" value="PECTATE LYASE 21-RELATED"/>
    <property type="match status" value="1"/>
</dbReference>
<feature type="domain" description="Pectate lyase" evidence="4">
    <location>
        <begin position="207"/>
        <end position="495"/>
    </location>
</feature>
<dbReference type="InterPro" id="IPR045032">
    <property type="entry name" value="PEL"/>
</dbReference>
<keyword evidence="2" id="KW-0964">Secreted</keyword>
<evidence type="ECO:0000313" key="6">
    <source>
        <dbReference type="Proteomes" id="UP000806285"/>
    </source>
</evidence>
<dbReference type="PANTHER" id="PTHR31683">
    <property type="entry name" value="PECTATE LYASE 18-RELATED"/>
    <property type="match status" value="1"/>
</dbReference>
<keyword evidence="6" id="KW-1185">Reference proteome</keyword>
<comment type="similarity">
    <text evidence="2">Belongs to the polysaccharide lyase 1 family.</text>
</comment>
<dbReference type="SUPFAM" id="SSF51126">
    <property type="entry name" value="Pectin lyase-like"/>
    <property type="match status" value="1"/>
</dbReference>
<dbReference type="InterPro" id="IPR011050">
    <property type="entry name" value="Pectin_lyase_fold/virulence"/>
</dbReference>
<dbReference type="PROSITE" id="PS51257">
    <property type="entry name" value="PROKAR_LIPOPROTEIN"/>
    <property type="match status" value="1"/>
</dbReference>
<keyword evidence="2" id="KW-0119">Carbohydrate metabolism</keyword>
<evidence type="ECO:0000313" key="5">
    <source>
        <dbReference type="EMBL" id="MBE7369303.1"/>
    </source>
</evidence>
<dbReference type="RefSeq" id="WP_193677938.1">
    <property type="nucleotide sequence ID" value="NZ_JADDIV010000005.1"/>
</dbReference>
<feature type="region of interest" description="Disordered" evidence="3">
    <location>
        <begin position="28"/>
        <end position="54"/>
    </location>
</feature>
<name>A0ABR9S741_9BURK</name>
<dbReference type="Gene3D" id="2.160.20.10">
    <property type="entry name" value="Single-stranded right-handed beta-helix, Pectin lyase-like"/>
    <property type="match status" value="1"/>
</dbReference>
<dbReference type="GO" id="GO:0016829">
    <property type="term" value="F:lyase activity"/>
    <property type="evidence" value="ECO:0007669"/>
    <property type="project" value="UniProtKB-KW"/>
</dbReference>
<protein>
    <submittedName>
        <fullName evidence="5">Pectate lyase</fullName>
    </submittedName>
</protein>
<dbReference type="InterPro" id="IPR012334">
    <property type="entry name" value="Pectin_lyas_fold"/>
</dbReference>
<keyword evidence="1 2" id="KW-0456">Lyase</keyword>
<gene>
    <name evidence="5" type="ORF">IM787_17195</name>
</gene>
<dbReference type="Proteomes" id="UP000806285">
    <property type="component" value="Unassembled WGS sequence"/>
</dbReference>
<reference evidence="5 6" key="1">
    <citation type="submission" date="2020-10" db="EMBL/GenBank/DDBJ databases">
        <title>Ramlibacter sp. HM2 16S ribosomal RNA gene Genome sequencing and assembly.</title>
        <authorList>
            <person name="Kang M."/>
        </authorList>
    </citation>
    <scope>NUCLEOTIDE SEQUENCE [LARGE SCALE GENOMIC DNA]</scope>
    <source>
        <strain evidence="5 6">HM2</strain>
    </source>
</reference>